<proteinExistence type="predicted"/>
<dbReference type="OrthoDB" id="1652165at2"/>
<evidence type="ECO:0000313" key="4">
    <source>
        <dbReference type="EMBL" id="TQD34336.1"/>
    </source>
</evidence>
<feature type="chain" id="PRO_5021436579" evidence="2">
    <location>
        <begin position="25"/>
        <end position="993"/>
    </location>
</feature>
<evidence type="ECO:0000256" key="2">
    <source>
        <dbReference type="SAM" id="SignalP"/>
    </source>
</evidence>
<name>A0A507Z9E7_9FLAO</name>
<reference evidence="4 5" key="1">
    <citation type="submission" date="2019-06" db="EMBL/GenBank/DDBJ databases">
        <title>Flavibacter putida gen. nov., sp. nov., a novel marine bacterium of the family Flavobacteriaceae isolated from coastal seawater.</title>
        <authorList>
            <person name="Feng X."/>
        </authorList>
    </citation>
    <scope>NUCLEOTIDE SEQUENCE [LARGE SCALE GENOMIC DNA]</scope>
    <source>
        <strain evidence="4 5">PLHSN227</strain>
    </source>
</reference>
<keyword evidence="5" id="KW-1185">Reference proteome</keyword>
<dbReference type="EMBL" id="VIAR01000014">
    <property type="protein sequence ID" value="TQD34336.1"/>
    <property type="molecule type" value="Genomic_DNA"/>
</dbReference>
<comment type="caution">
    <text evidence="4">The sequence shown here is derived from an EMBL/GenBank/DDBJ whole genome shotgun (WGS) entry which is preliminary data.</text>
</comment>
<feature type="domain" description="Secretion system C-terminal sorting" evidence="3">
    <location>
        <begin position="916"/>
        <end position="991"/>
    </location>
</feature>
<dbReference type="AlphaFoldDB" id="A0A507Z9E7"/>
<feature type="signal peptide" evidence="2">
    <location>
        <begin position="1"/>
        <end position="24"/>
    </location>
</feature>
<dbReference type="InterPro" id="IPR026444">
    <property type="entry name" value="Secre_tail"/>
</dbReference>
<evidence type="ECO:0000313" key="5">
    <source>
        <dbReference type="Proteomes" id="UP000317169"/>
    </source>
</evidence>
<protein>
    <submittedName>
        <fullName evidence="4">T9SS type A sorting domain-containing protein</fullName>
    </submittedName>
</protein>
<dbReference type="Proteomes" id="UP000317169">
    <property type="component" value="Unassembled WGS sequence"/>
</dbReference>
<dbReference type="Pfam" id="PF18962">
    <property type="entry name" value="Por_Secre_tail"/>
    <property type="match status" value="1"/>
</dbReference>
<accession>A0A507Z9E7</accession>
<dbReference type="NCBIfam" id="TIGR04183">
    <property type="entry name" value="Por_Secre_tail"/>
    <property type="match status" value="1"/>
</dbReference>
<evidence type="ECO:0000259" key="3">
    <source>
        <dbReference type="Pfam" id="PF18962"/>
    </source>
</evidence>
<evidence type="ECO:0000256" key="1">
    <source>
        <dbReference type="ARBA" id="ARBA00022729"/>
    </source>
</evidence>
<organism evidence="4 5">
    <name type="scientific">Haloflavibacter putidus</name>
    <dbReference type="NCBI Taxonomy" id="2576776"/>
    <lineage>
        <taxon>Bacteria</taxon>
        <taxon>Pseudomonadati</taxon>
        <taxon>Bacteroidota</taxon>
        <taxon>Flavobacteriia</taxon>
        <taxon>Flavobacteriales</taxon>
        <taxon>Flavobacteriaceae</taxon>
        <taxon>Haloflavibacter</taxon>
    </lineage>
</organism>
<dbReference type="RefSeq" id="WP_141422541.1">
    <property type="nucleotide sequence ID" value="NZ_VIAR01000014.1"/>
</dbReference>
<keyword evidence="1 2" id="KW-0732">Signal</keyword>
<sequence length="993" mass="109301">MILKRTFYLVILSIFSISFSYAQACIPTGSSHPTEGEFIDGQWTAYVYNLNTYNANNFDYSTYRGYYIDAGYGSGNNNFDSRDYWGTTNSPSASSNAAYQGCAVTDDFHMVSYRRKGFASGSYTFNIRGRNGADGHDDSARLLVNGTVVWSHTSCCDVHNNAWTGQLQPTDEVEMVWMERQGASYGAIHMTQTAPDPEVFGSDLWHVAVFSDRNFNQYAGYYTENTLDFNTNITWGSTNAPSDAPGYNGNAVTSENHAFIYRREGFPCGYYQIDIPRYDDDVALTIDGVVEYSDNTWDGGAPTPDVWRGYLGPNSTIEFSIQEDGGNSIGALAFTNLYGSSNDYIWTGEVSSNTSNAANWCPDVPPGNGSANILIVSDAPNFPVLSTNFSIRDLVVQPNAYVDLSNNYQLTITGDFINEGNFPDPINKLDFASSSQAQNITGNGFEIRDLILSNSNGLTIDAALNETINVTNVLNVTNGTLNTAGKIYMRCNFGSPAKTAQIAPIGGTINGDVTTEQCFPAQRAFRLVNSSVNTSTSIHDAWQEGANAWNDNPNPGYGTHITGTTADQTNGLDLTPSGNPSMFRFDNLNQEWITITDTENNQLAVTTPYLLMIRGDRSTDITSNAAAPSNTKLRAKGSILQGNQTYTNFNAIANAYNLFSNPYHAAVDMTQVMANSTNVNTNHYTIWDPTISDRGAYVTIDLSDASTNPVGSDANQFLQPMQSAFFQTTAAGGAPVLNFTENYKNTAAVPTTTMRSQMHSFINLKLYNQTAFDANESPADGLRINFSENFDNNKTMRDAEKIFNLDENLGRSLNGKTLALEYRSLPQSEEVLQLTLEQYREQAYTFVIEVNGNLGYQAYLKDNYLEESTVLDNGINHIAFNVDNEQSASIAPDRFAIVFGEENLATDSFESTNLTIYPNPLTDAESLNVQLPQNWTGETNFVIYNMLGQKVFENSFTEVNSALNLSHLQSGVYNLSITNKSVGKTLQKKFIKN</sequence>
<gene>
    <name evidence="4" type="ORF">FKR84_11900</name>
</gene>